<gene>
    <name evidence="10" type="ORF">KC19_3G189400</name>
</gene>
<feature type="domain" description="SET" evidence="7">
    <location>
        <begin position="385"/>
        <end position="500"/>
    </location>
</feature>
<dbReference type="PANTHER" id="PTHR23132:SF23">
    <property type="entry name" value="D-ALANINE--D-ALANINE LIGASE B"/>
    <property type="match status" value="1"/>
</dbReference>
<evidence type="ECO:0000256" key="6">
    <source>
        <dbReference type="PROSITE-ProRule" id="PRU00409"/>
    </source>
</evidence>
<dbReference type="PROSITE" id="PS50975">
    <property type="entry name" value="ATP_GRASP"/>
    <property type="match status" value="1"/>
</dbReference>
<dbReference type="GO" id="GO:0005524">
    <property type="term" value="F:ATP binding"/>
    <property type="evidence" value="ECO:0007669"/>
    <property type="project" value="UniProtKB-UniRule"/>
</dbReference>
<evidence type="ECO:0000256" key="3">
    <source>
        <dbReference type="ARBA" id="ARBA00022603"/>
    </source>
</evidence>
<keyword evidence="11" id="KW-1185">Reference proteome</keyword>
<dbReference type="Proteomes" id="UP000822688">
    <property type="component" value="Chromosome 3"/>
</dbReference>
<protein>
    <submittedName>
        <fullName evidence="10">Uncharacterized protein</fullName>
    </submittedName>
</protein>
<evidence type="ECO:0000256" key="2">
    <source>
        <dbReference type="ARBA" id="ARBA00022598"/>
    </source>
</evidence>
<keyword evidence="6" id="KW-0067">ATP-binding</keyword>
<dbReference type="GO" id="GO:0032259">
    <property type="term" value="P:methylation"/>
    <property type="evidence" value="ECO:0007669"/>
    <property type="project" value="UniProtKB-KW"/>
</dbReference>
<keyword evidence="4" id="KW-0808">Transferase</keyword>
<keyword evidence="3" id="KW-0489">Methyltransferase</keyword>
<dbReference type="InterPro" id="IPR011095">
    <property type="entry name" value="Dala_Dala_lig_C"/>
</dbReference>
<proteinExistence type="inferred from homology"/>
<reference evidence="10" key="1">
    <citation type="submission" date="2020-06" db="EMBL/GenBank/DDBJ databases">
        <title>WGS assembly of Ceratodon purpureus strain R40.</title>
        <authorList>
            <person name="Carey S.B."/>
            <person name="Jenkins J."/>
            <person name="Shu S."/>
            <person name="Lovell J.T."/>
            <person name="Sreedasyam A."/>
            <person name="Maumus F."/>
            <person name="Tiley G.P."/>
            <person name="Fernandez-Pozo N."/>
            <person name="Barry K."/>
            <person name="Chen C."/>
            <person name="Wang M."/>
            <person name="Lipzen A."/>
            <person name="Daum C."/>
            <person name="Saski C.A."/>
            <person name="Payton A.C."/>
            <person name="Mcbreen J.C."/>
            <person name="Conrad R.E."/>
            <person name="Kollar L.M."/>
            <person name="Olsson S."/>
            <person name="Huttunen S."/>
            <person name="Landis J.B."/>
            <person name="Wickett N.J."/>
            <person name="Johnson M.G."/>
            <person name="Rensing S.A."/>
            <person name="Grimwood J."/>
            <person name="Schmutz J."/>
            <person name="Mcdaniel S.F."/>
        </authorList>
    </citation>
    <scope>NUCLEOTIDE SEQUENCE</scope>
    <source>
        <strain evidence="10">R40</strain>
    </source>
</reference>
<dbReference type="InterPro" id="IPR003616">
    <property type="entry name" value="Post-SET_dom"/>
</dbReference>
<dbReference type="PANTHER" id="PTHR23132">
    <property type="entry name" value="D-ALANINE--D-ALANINE LIGASE"/>
    <property type="match status" value="1"/>
</dbReference>
<evidence type="ECO:0000256" key="1">
    <source>
        <dbReference type="ARBA" id="ARBA00010871"/>
    </source>
</evidence>
<dbReference type="SUPFAM" id="SSF82199">
    <property type="entry name" value="SET domain"/>
    <property type="match status" value="1"/>
</dbReference>
<dbReference type="Pfam" id="PF00856">
    <property type="entry name" value="SET"/>
    <property type="match status" value="1"/>
</dbReference>
<dbReference type="PROSITE" id="PS50280">
    <property type="entry name" value="SET"/>
    <property type="match status" value="1"/>
</dbReference>
<dbReference type="Pfam" id="PF07478">
    <property type="entry name" value="Dala_Dala_lig_C"/>
    <property type="match status" value="1"/>
</dbReference>
<dbReference type="SUPFAM" id="SSF56059">
    <property type="entry name" value="Glutathione synthetase ATP-binding domain-like"/>
    <property type="match status" value="1"/>
</dbReference>
<name>A0A8T0IK43_CERPU</name>
<organism evidence="10 11">
    <name type="scientific">Ceratodon purpureus</name>
    <name type="common">Fire moss</name>
    <name type="synonym">Dicranum purpureum</name>
    <dbReference type="NCBI Taxonomy" id="3225"/>
    <lineage>
        <taxon>Eukaryota</taxon>
        <taxon>Viridiplantae</taxon>
        <taxon>Streptophyta</taxon>
        <taxon>Embryophyta</taxon>
        <taxon>Bryophyta</taxon>
        <taxon>Bryophytina</taxon>
        <taxon>Bryopsida</taxon>
        <taxon>Dicranidae</taxon>
        <taxon>Pseudoditrichales</taxon>
        <taxon>Ditrichaceae</taxon>
        <taxon>Ceratodon</taxon>
    </lineage>
</organism>
<accession>A0A8T0IK43</accession>
<keyword evidence="5" id="KW-0949">S-adenosyl-L-methionine</keyword>
<evidence type="ECO:0000256" key="5">
    <source>
        <dbReference type="ARBA" id="ARBA00022691"/>
    </source>
</evidence>
<sequence length="547" mass="61429">MSPLMAPHILKKMAACESDIAVDRLSVCVLGSSYANGKDALGKIDDYQRNPGYVNHCHNFEYHGLSKDDCYAETRKLIKSGKYDVFFNLCDGALDATTAGIDVIRALETYDAAFTGAGVKQYEPTKIEMKLLAADAGINVPPYFVFKNREDIESIEELFGQAGLTFPVIVKHISGYSSIGMTRSSRCSDFKQLRLQSSELLETYGEGFVENFIEGEEITVLAFEGPCVLEPFDMAELQNRADAVRFQGHGPMNNDICTTLVPVTVRFPSNETFKHFDMKWTTNVDMKWERITGIAKDLACRDVGLKAFKAVLRGMGYGRTDLRIDADGKIWFLEINPNCGLFYPAGCASADIILKNDEAVGAERFVNLMIAAATRRQMLHKLARPCFDVVFCKMSGGHTLRANRLIRENELILAEEGRAFHLVSLKHVENNWPEEDKVVFRRYSWPLSKHLYAIWSDDPSTWRPINHSCDPTCWFGPDHSLNVFARRNLAKGQEITIDYSTYCSPDAFEPFECHCGTSKCRKVITKEDLPDMAAKYGTRVTAFLSGC</sequence>
<dbReference type="InterPro" id="IPR046341">
    <property type="entry name" value="SET_dom_sf"/>
</dbReference>
<evidence type="ECO:0000259" key="9">
    <source>
        <dbReference type="PROSITE" id="PS50975"/>
    </source>
</evidence>
<dbReference type="EMBL" id="CM026423">
    <property type="protein sequence ID" value="KAG0584150.1"/>
    <property type="molecule type" value="Genomic_DNA"/>
</dbReference>
<dbReference type="InterPro" id="IPR011761">
    <property type="entry name" value="ATP-grasp"/>
</dbReference>
<dbReference type="Gene3D" id="2.170.270.10">
    <property type="entry name" value="SET domain"/>
    <property type="match status" value="1"/>
</dbReference>
<evidence type="ECO:0000259" key="7">
    <source>
        <dbReference type="PROSITE" id="PS50280"/>
    </source>
</evidence>
<evidence type="ECO:0000313" key="11">
    <source>
        <dbReference type="Proteomes" id="UP000822688"/>
    </source>
</evidence>
<dbReference type="AlphaFoldDB" id="A0A8T0IK43"/>
<keyword evidence="6" id="KW-0547">Nucleotide-binding</keyword>
<feature type="domain" description="ATP-grasp" evidence="9">
    <location>
        <begin position="130"/>
        <end position="373"/>
    </location>
</feature>
<keyword evidence="2" id="KW-0436">Ligase</keyword>
<comment type="caution">
    <text evidence="10">The sequence shown here is derived from an EMBL/GenBank/DDBJ whole genome shotgun (WGS) entry which is preliminary data.</text>
</comment>
<evidence type="ECO:0000313" key="10">
    <source>
        <dbReference type="EMBL" id="KAG0584150.1"/>
    </source>
</evidence>
<dbReference type="GO" id="GO:0008716">
    <property type="term" value="F:D-alanine-D-alanine ligase activity"/>
    <property type="evidence" value="ECO:0007669"/>
    <property type="project" value="InterPro"/>
</dbReference>
<comment type="similarity">
    <text evidence="1">Belongs to the D-alanine--D-alanine ligase family.</text>
</comment>
<dbReference type="PROSITE" id="PS50868">
    <property type="entry name" value="POST_SET"/>
    <property type="match status" value="1"/>
</dbReference>
<feature type="domain" description="Post-SET" evidence="8">
    <location>
        <begin position="509"/>
        <end position="525"/>
    </location>
</feature>
<evidence type="ECO:0000259" key="8">
    <source>
        <dbReference type="PROSITE" id="PS50868"/>
    </source>
</evidence>
<dbReference type="InterPro" id="IPR001214">
    <property type="entry name" value="SET_dom"/>
</dbReference>
<dbReference type="GO" id="GO:0046872">
    <property type="term" value="F:metal ion binding"/>
    <property type="evidence" value="ECO:0007669"/>
    <property type="project" value="InterPro"/>
</dbReference>
<dbReference type="Gene3D" id="3.30.470.20">
    <property type="entry name" value="ATP-grasp fold, B domain"/>
    <property type="match status" value="1"/>
</dbReference>
<dbReference type="GO" id="GO:0008168">
    <property type="term" value="F:methyltransferase activity"/>
    <property type="evidence" value="ECO:0007669"/>
    <property type="project" value="UniProtKB-KW"/>
</dbReference>
<evidence type="ECO:0000256" key="4">
    <source>
        <dbReference type="ARBA" id="ARBA00022679"/>
    </source>
</evidence>